<dbReference type="OrthoDB" id="8243905at2"/>
<evidence type="ECO:0000313" key="2">
    <source>
        <dbReference type="Proteomes" id="UP000190675"/>
    </source>
</evidence>
<reference evidence="1 2" key="1">
    <citation type="submission" date="2016-11" db="EMBL/GenBank/DDBJ databases">
        <authorList>
            <person name="Jaros S."/>
            <person name="Januszkiewicz K."/>
            <person name="Wedrychowicz H."/>
        </authorList>
    </citation>
    <scope>NUCLEOTIDE SEQUENCE [LARGE SCALE GENOMIC DNA]</scope>
    <source>
        <strain evidence="1 2">GAS242</strain>
    </source>
</reference>
<sequence length="73" mass="7988">MNAELDYDLTPDQWEMLKALRAFAPNARVLNRSVVGSLVALQLAEMIDGRPALTPTGRSVLLRGSPRLLDLVA</sequence>
<organism evidence="1 2">
    <name type="scientific">Bradyrhizobium erythrophlei</name>
    <dbReference type="NCBI Taxonomy" id="1437360"/>
    <lineage>
        <taxon>Bacteria</taxon>
        <taxon>Pseudomonadati</taxon>
        <taxon>Pseudomonadota</taxon>
        <taxon>Alphaproteobacteria</taxon>
        <taxon>Hyphomicrobiales</taxon>
        <taxon>Nitrobacteraceae</taxon>
        <taxon>Bradyrhizobium</taxon>
    </lineage>
</organism>
<dbReference type="AlphaFoldDB" id="A0A1M5MZC7"/>
<proteinExistence type="predicted"/>
<name>A0A1M5MZC7_9BRAD</name>
<protein>
    <submittedName>
        <fullName evidence="1">Uncharacterized protein</fullName>
    </submittedName>
</protein>
<dbReference type="Proteomes" id="UP000190675">
    <property type="component" value="Chromosome I"/>
</dbReference>
<gene>
    <name evidence="1" type="ORF">SAMN05444169_4335</name>
</gene>
<evidence type="ECO:0000313" key="1">
    <source>
        <dbReference type="EMBL" id="SHG82674.1"/>
    </source>
</evidence>
<dbReference type="RefSeq" id="WP_079567684.1">
    <property type="nucleotide sequence ID" value="NZ_LT670818.1"/>
</dbReference>
<accession>A0A1M5MZC7</accession>
<dbReference type="EMBL" id="LT670818">
    <property type="protein sequence ID" value="SHG82674.1"/>
    <property type="molecule type" value="Genomic_DNA"/>
</dbReference>